<gene>
    <name evidence="1" type="ORF">L227DRAFT_570087</name>
</gene>
<keyword evidence="2" id="KW-1185">Reference proteome</keyword>
<name>A0A5C2SRW2_9APHY</name>
<dbReference type="AlphaFoldDB" id="A0A5C2SRW2"/>
<protein>
    <submittedName>
        <fullName evidence="1">Uncharacterized protein</fullName>
    </submittedName>
</protein>
<evidence type="ECO:0000313" key="2">
    <source>
        <dbReference type="Proteomes" id="UP000313359"/>
    </source>
</evidence>
<organism evidence="1 2">
    <name type="scientific">Lentinus tigrinus ALCF2SS1-6</name>
    <dbReference type="NCBI Taxonomy" id="1328759"/>
    <lineage>
        <taxon>Eukaryota</taxon>
        <taxon>Fungi</taxon>
        <taxon>Dikarya</taxon>
        <taxon>Basidiomycota</taxon>
        <taxon>Agaricomycotina</taxon>
        <taxon>Agaricomycetes</taxon>
        <taxon>Polyporales</taxon>
        <taxon>Polyporaceae</taxon>
        <taxon>Lentinus</taxon>
    </lineage>
</organism>
<dbReference type="EMBL" id="ML122251">
    <property type="protein sequence ID" value="RPD66174.1"/>
    <property type="molecule type" value="Genomic_DNA"/>
</dbReference>
<sequence length="77" mass="8329">MKENCNALCNAALTPSPPIPHAPLPFHDRQPCRLFLLSHPGYPLSNHSSMVPVYIDPVFSPYKDVSATSQDPGGDNG</sequence>
<accession>A0A5C2SRW2</accession>
<dbReference type="Proteomes" id="UP000313359">
    <property type="component" value="Unassembled WGS sequence"/>
</dbReference>
<reference evidence="1" key="1">
    <citation type="journal article" date="2018" name="Genome Biol. Evol.">
        <title>Genomics and development of Lentinus tigrinus, a white-rot wood-decaying mushroom with dimorphic fruiting bodies.</title>
        <authorList>
            <person name="Wu B."/>
            <person name="Xu Z."/>
            <person name="Knudson A."/>
            <person name="Carlson A."/>
            <person name="Chen N."/>
            <person name="Kovaka S."/>
            <person name="LaButti K."/>
            <person name="Lipzen A."/>
            <person name="Pennachio C."/>
            <person name="Riley R."/>
            <person name="Schakwitz W."/>
            <person name="Umezawa K."/>
            <person name="Ohm R.A."/>
            <person name="Grigoriev I.V."/>
            <person name="Nagy L.G."/>
            <person name="Gibbons J."/>
            <person name="Hibbett D."/>
        </authorList>
    </citation>
    <scope>NUCLEOTIDE SEQUENCE [LARGE SCALE GENOMIC DNA]</scope>
    <source>
        <strain evidence="1">ALCF2SS1-6</strain>
    </source>
</reference>
<proteinExistence type="predicted"/>
<evidence type="ECO:0000313" key="1">
    <source>
        <dbReference type="EMBL" id="RPD66174.1"/>
    </source>
</evidence>